<dbReference type="OMA" id="YSSWWPD"/>
<dbReference type="eggNOG" id="ENOG502QR03">
    <property type="taxonomic scope" value="Eukaryota"/>
</dbReference>
<feature type="domain" description="CBM1" evidence="10">
    <location>
        <begin position="804"/>
        <end position="840"/>
    </location>
</feature>
<dbReference type="InterPro" id="IPR000254">
    <property type="entry name" value="CBD"/>
</dbReference>
<dbReference type="RefSeq" id="XP_013952797.1">
    <property type="nucleotide sequence ID" value="XM_014097322.1"/>
</dbReference>
<comment type="similarity">
    <text evidence="7">Belongs to the glycosyl hydrolase 74 family.</text>
</comment>
<keyword evidence="1 9" id="KW-0732">Signal</keyword>
<accession>G9N4S9</accession>
<protein>
    <submittedName>
        <fullName evidence="11">Glycoside hydrolase family 74 protein</fullName>
    </submittedName>
</protein>
<evidence type="ECO:0000259" key="10">
    <source>
        <dbReference type="PROSITE" id="PS51164"/>
    </source>
</evidence>
<dbReference type="PROSITE" id="PS00562">
    <property type="entry name" value="CBM1_1"/>
    <property type="match status" value="1"/>
</dbReference>
<dbReference type="PROSITE" id="PS51164">
    <property type="entry name" value="CBM1_2"/>
    <property type="match status" value="1"/>
</dbReference>
<dbReference type="InterPro" id="IPR052025">
    <property type="entry name" value="Xyloglucanase_GH74"/>
</dbReference>
<dbReference type="AlphaFoldDB" id="G9N4S9"/>
<dbReference type="SUPFAM" id="SSF110296">
    <property type="entry name" value="Oligoxyloglucan reducing end-specific cellobiohydrolase"/>
    <property type="match status" value="2"/>
</dbReference>
<feature type="compositionally biased region" description="Low complexity" evidence="8">
    <location>
        <begin position="755"/>
        <end position="802"/>
    </location>
</feature>
<feature type="region of interest" description="Disordered" evidence="8">
    <location>
        <begin position="751"/>
        <end position="802"/>
    </location>
</feature>
<name>G9N4S9_HYPVG</name>
<feature type="chain" id="PRO_5003523970" evidence="9">
    <location>
        <begin position="20"/>
        <end position="840"/>
    </location>
</feature>
<feature type="signal peptide" evidence="9">
    <location>
        <begin position="1"/>
        <end position="19"/>
    </location>
</feature>
<keyword evidence="3" id="KW-0136">Cellulose degradation</keyword>
<evidence type="ECO:0000256" key="2">
    <source>
        <dbReference type="ARBA" id="ARBA00022801"/>
    </source>
</evidence>
<evidence type="ECO:0000256" key="7">
    <source>
        <dbReference type="ARBA" id="ARBA00037986"/>
    </source>
</evidence>
<dbReference type="GeneID" id="25795939"/>
<reference evidence="11 12" key="1">
    <citation type="journal article" date="2011" name="Genome Biol.">
        <title>Comparative genome sequence analysis underscores mycoparasitism as the ancestral life style of Trichoderma.</title>
        <authorList>
            <person name="Kubicek C.P."/>
            <person name="Herrera-Estrella A."/>
            <person name="Seidl-Seiboth V."/>
            <person name="Martinez D.A."/>
            <person name="Druzhinina I.S."/>
            <person name="Thon M."/>
            <person name="Zeilinger S."/>
            <person name="Casas-Flores S."/>
            <person name="Horwitz B.A."/>
            <person name="Mukherjee P.K."/>
            <person name="Mukherjee M."/>
            <person name="Kredics L."/>
            <person name="Alcaraz L.D."/>
            <person name="Aerts A."/>
            <person name="Antal Z."/>
            <person name="Atanasova L."/>
            <person name="Cervantes-Badillo M.G."/>
            <person name="Challacombe J."/>
            <person name="Chertkov O."/>
            <person name="McCluskey K."/>
            <person name="Coulpier F."/>
            <person name="Deshpande N."/>
            <person name="von Doehren H."/>
            <person name="Ebbole D.J."/>
            <person name="Esquivel-Naranjo E.U."/>
            <person name="Fekete E."/>
            <person name="Flipphi M."/>
            <person name="Glaser F."/>
            <person name="Gomez-Rodriguez E.Y."/>
            <person name="Gruber S."/>
            <person name="Han C."/>
            <person name="Henrissat B."/>
            <person name="Hermosa R."/>
            <person name="Hernandez-Onate M."/>
            <person name="Karaffa L."/>
            <person name="Kosti I."/>
            <person name="Le Crom S."/>
            <person name="Lindquist E."/>
            <person name="Lucas S."/>
            <person name="Luebeck M."/>
            <person name="Luebeck P.S."/>
            <person name="Margeot A."/>
            <person name="Metz B."/>
            <person name="Misra M."/>
            <person name="Nevalainen H."/>
            <person name="Omann M."/>
            <person name="Packer N."/>
            <person name="Perrone G."/>
            <person name="Uresti-Rivera E.E."/>
            <person name="Salamov A."/>
            <person name="Schmoll M."/>
            <person name="Seiboth B."/>
            <person name="Shapiro H."/>
            <person name="Sukno S."/>
            <person name="Tamayo-Ramos J.A."/>
            <person name="Tisch D."/>
            <person name="Wiest A."/>
            <person name="Wilkinson H.H."/>
            <person name="Zhang M."/>
            <person name="Coutinho P.M."/>
            <person name="Kenerley C.M."/>
            <person name="Monte E."/>
            <person name="Baker S.E."/>
            <person name="Grigoriev I.V."/>
        </authorList>
    </citation>
    <scope>NUCLEOTIDE SEQUENCE [LARGE SCALE GENOMIC DNA]</scope>
    <source>
        <strain evidence="12">Gv29-8 / FGSC 10586</strain>
    </source>
</reference>
<dbReference type="InParanoid" id="G9N4S9"/>
<dbReference type="CDD" id="cd15482">
    <property type="entry name" value="Sialidase_non-viral"/>
    <property type="match status" value="1"/>
</dbReference>
<dbReference type="Gene3D" id="2.130.10.10">
    <property type="entry name" value="YVTN repeat-like/Quinoprotein amine dehydrogenase"/>
    <property type="match status" value="2"/>
</dbReference>
<evidence type="ECO:0000256" key="9">
    <source>
        <dbReference type="SAM" id="SignalP"/>
    </source>
</evidence>
<dbReference type="STRING" id="413071.G9N4S9"/>
<dbReference type="SUPFAM" id="SSF57180">
    <property type="entry name" value="Cellulose-binding domain"/>
    <property type="match status" value="1"/>
</dbReference>
<evidence type="ECO:0000256" key="1">
    <source>
        <dbReference type="ARBA" id="ARBA00022729"/>
    </source>
</evidence>
<organism evidence="11 12">
    <name type="scientific">Hypocrea virens (strain Gv29-8 / FGSC 10586)</name>
    <name type="common">Gliocladium virens</name>
    <name type="synonym">Trichoderma virens</name>
    <dbReference type="NCBI Taxonomy" id="413071"/>
    <lineage>
        <taxon>Eukaryota</taxon>
        <taxon>Fungi</taxon>
        <taxon>Dikarya</taxon>
        <taxon>Ascomycota</taxon>
        <taxon>Pezizomycotina</taxon>
        <taxon>Sordariomycetes</taxon>
        <taxon>Hypocreomycetidae</taxon>
        <taxon>Hypocreales</taxon>
        <taxon>Hypocreaceae</taxon>
        <taxon>Trichoderma</taxon>
    </lineage>
</organism>
<keyword evidence="4" id="KW-0119">Carbohydrate metabolism</keyword>
<dbReference type="InterPro" id="IPR015943">
    <property type="entry name" value="WD40/YVTN_repeat-like_dom_sf"/>
</dbReference>
<comment type="caution">
    <text evidence="11">The sequence shown here is derived from an EMBL/GenBank/DDBJ whole genome shotgun (WGS) entry which is preliminary data.</text>
</comment>
<evidence type="ECO:0000256" key="3">
    <source>
        <dbReference type="ARBA" id="ARBA00023001"/>
    </source>
</evidence>
<dbReference type="GO" id="GO:0016798">
    <property type="term" value="F:hydrolase activity, acting on glycosyl bonds"/>
    <property type="evidence" value="ECO:0007669"/>
    <property type="project" value="UniProtKB-KW"/>
</dbReference>
<proteinExistence type="inferred from homology"/>
<gene>
    <name evidence="11" type="ORF">TRIVIDRAFT_59360</name>
</gene>
<evidence type="ECO:0000256" key="6">
    <source>
        <dbReference type="ARBA" id="ARBA00023326"/>
    </source>
</evidence>
<dbReference type="InterPro" id="IPR035971">
    <property type="entry name" value="CBD_sf"/>
</dbReference>
<dbReference type="GO" id="GO:0030245">
    <property type="term" value="P:cellulose catabolic process"/>
    <property type="evidence" value="ECO:0007669"/>
    <property type="project" value="UniProtKB-KW"/>
</dbReference>
<dbReference type="GO" id="GO:0030248">
    <property type="term" value="F:cellulose binding"/>
    <property type="evidence" value="ECO:0007669"/>
    <property type="project" value="InterPro"/>
</dbReference>
<dbReference type="VEuPathDB" id="FungiDB:TRIVIDRAFT_59360"/>
<evidence type="ECO:0000256" key="4">
    <source>
        <dbReference type="ARBA" id="ARBA00023277"/>
    </source>
</evidence>
<dbReference type="FunFam" id="2.130.10.10:FF:000534">
    <property type="entry name" value="Xyloglucanase Xgh74A"/>
    <property type="match status" value="1"/>
</dbReference>
<evidence type="ECO:0000313" key="11">
    <source>
        <dbReference type="EMBL" id="EHK18603.1"/>
    </source>
</evidence>
<dbReference type="PANTHER" id="PTHR43739:SF2">
    <property type="entry name" value="OLIGOXYLOGLUCAN-REDUCING END-SPECIFIC XYLOGLUCANASE-RELATED"/>
    <property type="match status" value="1"/>
</dbReference>
<keyword evidence="2 11" id="KW-0378">Hydrolase</keyword>
<sequence length="840" mass="87999">MKCARVLALFLGAAIPAQAAFTWKNVKIGGGGGFVPGIVFHPKTKGVAYARTDIGGLYRLNSDDSWTPVTDGIANDAGWHNWGIDAVALDPQNDQKVYAAVGMYTNSWDPNNGAIIRSSDRGATWSFSNLTFKVGGNMPGRGAGERLAVDPANSNIIYFGARSGNGLWKSTDGGVTFSKVTSFTATGTYAADPTDPNGYNNDKQGLMWITFDSTSSTSGGATSRIFVGTADNITASVYVSTNAGSTWTAVPGQPGKYFPHKAKLQPTEKALYLTYADGTGPYDGTLGSVWRYDITAGTWKDITPVSGSDLYFGFGGLGVDIQKPGTLVVASLNSWWPDAQLFRSTDSGTTWSPIWQWASYPSMTYYYGISTPKAPWIKNDFIDVTSESPSDGLIKRLGWMIESLEIDPLDSNHWLYGTGMTIFGGHDLANWDTVHNVTIQSLADGIEEFAVQGLASAPGGSELLVALGDENGYTFTSPNSLSTSPQNVWSTPTWATSTSVDFAGNSVKNVVRVGNTAGTQQVAISSDGGVTWSINYGADTSMNGGTVAYSANADTILWSTASSGVRRSQYQGSFTAVSSLPAGAVIASDKKTNTIFYAGYASTFYVSKDTGSTFTTGPKLGSSTSIRDIIAHPTTAGTLYVSTDAGIFRSTDSGTTFTIVSTALTNVYQIALGVGSGSNWNLYALGTGSAGARLYASGDNGATWTDIQGSTQGFGAIDGVRLAGSASTAGQVYVGTNGRGVFYAQGTISGGNGGSPSSSISSSKPSTTTSSRTTLSSSTISTTRTSIVTSTTRTSSSASPSGTGLAQHFAQCGGIGWTGPTQCVSPWKCQEQNEYYYQCV</sequence>
<dbReference type="GO" id="GO:0010411">
    <property type="term" value="P:xyloglucan metabolic process"/>
    <property type="evidence" value="ECO:0007669"/>
    <property type="project" value="TreeGrafter"/>
</dbReference>
<dbReference type="PANTHER" id="PTHR43739">
    <property type="entry name" value="XYLOGLUCANASE (EUROFUNG)"/>
    <property type="match status" value="1"/>
</dbReference>
<dbReference type="Pfam" id="PF00734">
    <property type="entry name" value="CBM_1"/>
    <property type="match status" value="1"/>
</dbReference>
<dbReference type="SMART" id="SM00236">
    <property type="entry name" value="fCBD"/>
    <property type="match status" value="1"/>
</dbReference>
<keyword evidence="6" id="KW-0624">Polysaccharide degradation</keyword>
<dbReference type="HOGENOM" id="CLU_004180_1_0_1"/>
<keyword evidence="5" id="KW-0326">Glycosidase</keyword>
<evidence type="ECO:0000256" key="8">
    <source>
        <dbReference type="SAM" id="MobiDB-lite"/>
    </source>
</evidence>
<evidence type="ECO:0000313" key="12">
    <source>
        <dbReference type="Proteomes" id="UP000007115"/>
    </source>
</evidence>
<keyword evidence="12" id="KW-1185">Reference proteome</keyword>
<evidence type="ECO:0000256" key="5">
    <source>
        <dbReference type="ARBA" id="ARBA00023295"/>
    </source>
</evidence>
<dbReference type="GO" id="GO:0005576">
    <property type="term" value="C:extracellular region"/>
    <property type="evidence" value="ECO:0007669"/>
    <property type="project" value="InterPro"/>
</dbReference>
<dbReference type="Proteomes" id="UP000007115">
    <property type="component" value="Unassembled WGS sequence"/>
</dbReference>
<dbReference type="OrthoDB" id="2151161at2759"/>
<dbReference type="EMBL" id="ABDF02000086">
    <property type="protein sequence ID" value="EHK18603.1"/>
    <property type="molecule type" value="Genomic_DNA"/>
</dbReference>